<feature type="domain" description="EamA" evidence="8">
    <location>
        <begin position="160"/>
        <end position="298"/>
    </location>
</feature>
<dbReference type="Proteomes" id="UP001139150">
    <property type="component" value="Unassembled WGS sequence"/>
</dbReference>
<keyword evidence="6 7" id="KW-0472">Membrane</keyword>
<comment type="similarity">
    <text evidence="2">Belongs to the EamA transporter family.</text>
</comment>
<feature type="transmembrane region" description="Helical" evidence="7">
    <location>
        <begin position="40"/>
        <end position="62"/>
    </location>
</feature>
<dbReference type="SUPFAM" id="SSF103481">
    <property type="entry name" value="Multidrug resistance efflux transporter EmrE"/>
    <property type="match status" value="2"/>
</dbReference>
<dbReference type="Pfam" id="PF00892">
    <property type="entry name" value="EamA"/>
    <property type="match status" value="2"/>
</dbReference>
<evidence type="ECO:0000256" key="2">
    <source>
        <dbReference type="ARBA" id="ARBA00007362"/>
    </source>
</evidence>
<accession>A0A9X2CUT2</accession>
<keyword evidence="5 7" id="KW-1133">Transmembrane helix</keyword>
<dbReference type="PANTHER" id="PTHR32322:SF18">
    <property type="entry name" value="S-ADENOSYLMETHIONINE_S-ADENOSYLHOMOCYSTEINE TRANSPORTER"/>
    <property type="match status" value="1"/>
</dbReference>
<name>A0A9X2CUT2_9BACI</name>
<feature type="domain" description="EamA" evidence="8">
    <location>
        <begin position="14"/>
        <end position="145"/>
    </location>
</feature>
<keyword evidence="3" id="KW-1003">Cell membrane</keyword>
<comment type="caution">
    <text evidence="9">The sequence shown here is derived from an EMBL/GenBank/DDBJ whole genome shotgun (WGS) entry which is preliminary data.</text>
</comment>
<protein>
    <submittedName>
        <fullName evidence="9">DMT family transporter</fullName>
    </submittedName>
</protein>
<feature type="transmembrane region" description="Helical" evidence="7">
    <location>
        <begin position="158"/>
        <end position="179"/>
    </location>
</feature>
<feature type="transmembrane region" description="Helical" evidence="7">
    <location>
        <begin position="191"/>
        <end position="212"/>
    </location>
</feature>
<evidence type="ECO:0000256" key="6">
    <source>
        <dbReference type="ARBA" id="ARBA00023136"/>
    </source>
</evidence>
<keyword evidence="10" id="KW-1185">Reference proteome</keyword>
<organism evidence="9 10">
    <name type="scientific">Halalkalibacter alkaliphilus</name>
    <dbReference type="NCBI Taxonomy" id="2917993"/>
    <lineage>
        <taxon>Bacteria</taxon>
        <taxon>Bacillati</taxon>
        <taxon>Bacillota</taxon>
        <taxon>Bacilli</taxon>
        <taxon>Bacillales</taxon>
        <taxon>Bacillaceae</taxon>
        <taxon>Halalkalibacter</taxon>
    </lineage>
</organism>
<evidence type="ECO:0000256" key="5">
    <source>
        <dbReference type="ARBA" id="ARBA00022989"/>
    </source>
</evidence>
<dbReference type="InterPro" id="IPR000620">
    <property type="entry name" value="EamA_dom"/>
</dbReference>
<evidence type="ECO:0000313" key="10">
    <source>
        <dbReference type="Proteomes" id="UP001139150"/>
    </source>
</evidence>
<dbReference type="InterPro" id="IPR037185">
    <property type="entry name" value="EmrE-like"/>
</dbReference>
<reference evidence="9" key="1">
    <citation type="submission" date="2022-02" db="EMBL/GenBank/DDBJ databases">
        <title>Halalkalibacter sp. nov. isolated from Lonar Lake, India.</title>
        <authorList>
            <person name="Joshi A."/>
            <person name="Thite S."/>
            <person name="Lodha T."/>
        </authorList>
    </citation>
    <scope>NUCLEOTIDE SEQUENCE</scope>
    <source>
        <strain evidence="9">MEB205</strain>
    </source>
</reference>
<dbReference type="RefSeq" id="WP_250097519.1">
    <property type="nucleotide sequence ID" value="NZ_JAKRYL010000017.1"/>
</dbReference>
<feature type="transmembrane region" description="Helical" evidence="7">
    <location>
        <begin position="224"/>
        <end position="244"/>
    </location>
</feature>
<feature type="transmembrane region" description="Helical" evidence="7">
    <location>
        <begin position="101"/>
        <end position="122"/>
    </location>
</feature>
<comment type="subcellular location">
    <subcellularLocation>
        <location evidence="1">Cell membrane</location>
        <topology evidence="1">Multi-pass membrane protein</topology>
    </subcellularLocation>
</comment>
<feature type="transmembrane region" description="Helical" evidence="7">
    <location>
        <begin position="281"/>
        <end position="300"/>
    </location>
</feature>
<sequence length="314" mass="35673">MNEIIRRSWNYPSILLITATLFWGGNAVVGRFLAPDLSPITISFIRILFSVAVILPFIFTPLKKEWQQVKKHIGLFFWFAVTGVIGYNIMSYWALSYTTAINVAILNSLSPVFMIFLSFIIMREYPKRNIILAVIFSLIGIVWVMFDGSITRLMQIEWNIGDVIMLGGVLSWAVYSILLVRKKLNIHPLALFGYSSIFAVILLAPFTLYEWIKYESVFSIATGTQWLGLLYLGIFPSIISFVFWNRSVFLMGPAKCSVYMNLTAIFAAILGFIFINEALSFAQVIGGALIFSGVYIATRYKTRQEVNKKKRKIG</sequence>
<feature type="transmembrane region" description="Helical" evidence="7">
    <location>
        <begin position="12"/>
        <end position="34"/>
    </location>
</feature>
<feature type="transmembrane region" description="Helical" evidence="7">
    <location>
        <begin position="74"/>
        <end position="95"/>
    </location>
</feature>
<evidence type="ECO:0000256" key="4">
    <source>
        <dbReference type="ARBA" id="ARBA00022692"/>
    </source>
</evidence>
<dbReference type="AlphaFoldDB" id="A0A9X2CUT2"/>
<evidence type="ECO:0000259" key="8">
    <source>
        <dbReference type="Pfam" id="PF00892"/>
    </source>
</evidence>
<dbReference type="PANTHER" id="PTHR32322">
    <property type="entry name" value="INNER MEMBRANE TRANSPORTER"/>
    <property type="match status" value="1"/>
</dbReference>
<dbReference type="InterPro" id="IPR050638">
    <property type="entry name" value="AA-Vitamin_Transporters"/>
</dbReference>
<feature type="transmembrane region" description="Helical" evidence="7">
    <location>
        <begin position="256"/>
        <end position="275"/>
    </location>
</feature>
<gene>
    <name evidence="9" type="ORF">MF646_16015</name>
</gene>
<evidence type="ECO:0000256" key="1">
    <source>
        <dbReference type="ARBA" id="ARBA00004651"/>
    </source>
</evidence>
<keyword evidence="4 7" id="KW-0812">Transmembrane</keyword>
<feature type="transmembrane region" description="Helical" evidence="7">
    <location>
        <begin position="129"/>
        <end position="146"/>
    </location>
</feature>
<evidence type="ECO:0000256" key="3">
    <source>
        <dbReference type="ARBA" id="ARBA00022475"/>
    </source>
</evidence>
<proteinExistence type="inferred from homology"/>
<dbReference type="GO" id="GO:0005886">
    <property type="term" value="C:plasma membrane"/>
    <property type="evidence" value="ECO:0007669"/>
    <property type="project" value="UniProtKB-SubCell"/>
</dbReference>
<evidence type="ECO:0000256" key="7">
    <source>
        <dbReference type="SAM" id="Phobius"/>
    </source>
</evidence>
<dbReference type="EMBL" id="JAKRYL010000017">
    <property type="protein sequence ID" value="MCL7748632.1"/>
    <property type="molecule type" value="Genomic_DNA"/>
</dbReference>
<evidence type="ECO:0000313" key="9">
    <source>
        <dbReference type="EMBL" id="MCL7748632.1"/>
    </source>
</evidence>